<evidence type="ECO:0000313" key="1">
    <source>
        <dbReference type="EMBL" id="MCM2532365.1"/>
    </source>
</evidence>
<accession>A0ABT0W7R9</accession>
<comment type="caution">
    <text evidence="1">The sequence shown here is derived from an EMBL/GenBank/DDBJ whole genome shotgun (WGS) entry which is preliminary data.</text>
</comment>
<reference evidence="1 2" key="1">
    <citation type="submission" date="2022-06" db="EMBL/GenBank/DDBJ databases">
        <authorList>
            <person name="Jeon C.O."/>
        </authorList>
    </citation>
    <scope>NUCLEOTIDE SEQUENCE [LARGE SCALE GENOMIC DNA]</scope>
    <source>
        <strain evidence="1 2">KCTC 13943</strain>
    </source>
</reference>
<dbReference type="Pfam" id="PF10055">
    <property type="entry name" value="DUF2292"/>
    <property type="match status" value="1"/>
</dbReference>
<name>A0ABT0W7R9_9BACI</name>
<evidence type="ECO:0000313" key="2">
    <source>
        <dbReference type="Proteomes" id="UP001523262"/>
    </source>
</evidence>
<dbReference type="Proteomes" id="UP001523262">
    <property type="component" value="Unassembled WGS sequence"/>
</dbReference>
<sequence>MAVVDKEKMEYILAMLKNLEYGSLAISIHDGHITQIDSTEKNRFVTKSQSLNNNSLKG</sequence>
<keyword evidence="2" id="KW-1185">Reference proteome</keyword>
<dbReference type="EMBL" id="JAMQCR010000001">
    <property type="protein sequence ID" value="MCM2532365.1"/>
    <property type="molecule type" value="Genomic_DNA"/>
</dbReference>
<protein>
    <submittedName>
        <fullName evidence="1">YezD family protein</fullName>
    </submittedName>
</protein>
<organism evidence="1 2">
    <name type="scientific">Neobacillus pocheonensis</name>
    <dbReference type="NCBI Taxonomy" id="363869"/>
    <lineage>
        <taxon>Bacteria</taxon>
        <taxon>Bacillati</taxon>
        <taxon>Bacillota</taxon>
        <taxon>Bacilli</taxon>
        <taxon>Bacillales</taxon>
        <taxon>Bacillaceae</taxon>
        <taxon>Neobacillus</taxon>
    </lineage>
</organism>
<gene>
    <name evidence="1" type="ORF">NDK43_08140</name>
</gene>
<dbReference type="InterPro" id="IPR018743">
    <property type="entry name" value="DUF2292"/>
</dbReference>
<proteinExistence type="predicted"/>